<accession>A0A1G4W817</accession>
<dbReference type="InterPro" id="IPR044669">
    <property type="entry name" value="YneE/VCCN1/2-like"/>
</dbReference>
<organism evidence="10 11">
    <name type="scientific">Flavobacterium saliperosum</name>
    <dbReference type="NCBI Taxonomy" id="329186"/>
    <lineage>
        <taxon>Bacteria</taxon>
        <taxon>Pseudomonadati</taxon>
        <taxon>Bacteroidota</taxon>
        <taxon>Flavobacteriia</taxon>
        <taxon>Flavobacteriales</taxon>
        <taxon>Flavobacteriaceae</taxon>
        <taxon>Flavobacterium</taxon>
    </lineage>
</organism>
<dbReference type="RefSeq" id="WP_023576922.1">
    <property type="nucleotide sequence ID" value="NZ_CBCSBQ010000018.1"/>
</dbReference>
<gene>
    <name evidence="10" type="ORF">SAMN02927925_02670</name>
</gene>
<dbReference type="PANTHER" id="PTHR33281">
    <property type="entry name" value="UPF0187 PROTEIN YNEE"/>
    <property type="match status" value="1"/>
</dbReference>
<evidence type="ECO:0000256" key="4">
    <source>
        <dbReference type="ARBA" id="ARBA00022692"/>
    </source>
</evidence>
<keyword evidence="3" id="KW-1003">Cell membrane</keyword>
<dbReference type="Proteomes" id="UP000182124">
    <property type="component" value="Unassembled WGS sequence"/>
</dbReference>
<dbReference type="GO" id="GO:0005254">
    <property type="term" value="F:chloride channel activity"/>
    <property type="evidence" value="ECO:0007669"/>
    <property type="project" value="InterPro"/>
</dbReference>
<comment type="subcellular location">
    <subcellularLocation>
        <location evidence="1">Cell membrane</location>
        <topology evidence="1">Multi-pass membrane protein</topology>
    </subcellularLocation>
</comment>
<evidence type="ECO:0000256" key="1">
    <source>
        <dbReference type="ARBA" id="ARBA00004651"/>
    </source>
</evidence>
<evidence type="ECO:0000256" key="8">
    <source>
        <dbReference type="ARBA" id="ARBA00034708"/>
    </source>
</evidence>
<keyword evidence="7 9" id="KW-0472">Membrane</keyword>
<evidence type="ECO:0000256" key="7">
    <source>
        <dbReference type="ARBA" id="ARBA00023136"/>
    </source>
</evidence>
<dbReference type="AlphaFoldDB" id="A0A1G4W817"/>
<evidence type="ECO:0000256" key="5">
    <source>
        <dbReference type="ARBA" id="ARBA00022989"/>
    </source>
</evidence>
<keyword evidence="4 9" id="KW-0812">Transmembrane</keyword>
<evidence type="ECO:0000313" key="10">
    <source>
        <dbReference type="EMBL" id="SCX18327.1"/>
    </source>
</evidence>
<dbReference type="PANTHER" id="PTHR33281:SF19">
    <property type="entry name" value="VOLTAGE-DEPENDENT ANION CHANNEL-FORMING PROTEIN YNEE"/>
    <property type="match status" value="1"/>
</dbReference>
<dbReference type="STRING" id="329186.SAMN02927925_02670"/>
<evidence type="ECO:0000313" key="11">
    <source>
        <dbReference type="Proteomes" id="UP000182124"/>
    </source>
</evidence>
<feature type="transmembrane region" description="Helical" evidence="9">
    <location>
        <begin position="219"/>
        <end position="249"/>
    </location>
</feature>
<keyword evidence="6" id="KW-0406">Ion transport</keyword>
<reference evidence="10 11" key="1">
    <citation type="submission" date="2016-10" db="EMBL/GenBank/DDBJ databases">
        <authorList>
            <person name="de Groot N.N."/>
        </authorList>
    </citation>
    <scope>NUCLEOTIDE SEQUENCE [LARGE SCALE GENOMIC DNA]</scope>
    <source>
        <strain evidence="10 11">CGMCC 1.3801</strain>
    </source>
</reference>
<evidence type="ECO:0000256" key="9">
    <source>
        <dbReference type="SAM" id="Phobius"/>
    </source>
</evidence>
<proteinExistence type="inferred from homology"/>
<sequence>MVQYNPKDWITFIFRFHKADTFRQLLPMMLFIGLYSYGIGYLEMEYFKLSETSHVKNISIMHGMLGFVISLLLAYRTNTAYDRWWEGRKMWGSLVNNSRNLAIKLSVILKDEHDRNFFRKTIPSYASILNKHLKNEETGLMLFDGLDLKIDHEKHRPNQIAKMLFQKVNDMYSSGKITGDQLIILNNEIQSFTDVCGACERIKNTPIPYSYSAFIKKFIFFYVMTLPFGYVFSLGYYVVPVVVFIFYVLASLELIAEEIEDPFGNDENDLPTKKISENIKRHIEEIL</sequence>
<dbReference type="EMBL" id="FMTY01000009">
    <property type="protein sequence ID" value="SCX18327.1"/>
    <property type="molecule type" value="Genomic_DNA"/>
</dbReference>
<evidence type="ECO:0000256" key="2">
    <source>
        <dbReference type="ARBA" id="ARBA00022448"/>
    </source>
</evidence>
<keyword evidence="5 9" id="KW-1133">Transmembrane helix</keyword>
<dbReference type="eggNOG" id="COG3781">
    <property type="taxonomic scope" value="Bacteria"/>
</dbReference>
<dbReference type="Pfam" id="PF25539">
    <property type="entry name" value="Bestrophin_2"/>
    <property type="match status" value="1"/>
</dbReference>
<evidence type="ECO:0000256" key="3">
    <source>
        <dbReference type="ARBA" id="ARBA00022475"/>
    </source>
</evidence>
<protein>
    <submittedName>
        <fullName evidence="10">Putative membrane protein</fullName>
    </submittedName>
</protein>
<dbReference type="GO" id="GO:0005886">
    <property type="term" value="C:plasma membrane"/>
    <property type="evidence" value="ECO:0007669"/>
    <property type="project" value="UniProtKB-SubCell"/>
</dbReference>
<keyword evidence="2" id="KW-0813">Transport</keyword>
<feature type="transmembrane region" description="Helical" evidence="9">
    <location>
        <begin position="58"/>
        <end position="75"/>
    </location>
</feature>
<evidence type="ECO:0000256" key="6">
    <source>
        <dbReference type="ARBA" id="ARBA00023065"/>
    </source>
</evidence>
<name>A0A1G4W817_9FLAO</name>
<comment type="similarity">
    <text evidence="8">Belongs to the anion channel-forming bestrophin (TC 1.A.46) family.</text>
</comment>
<feature type="transmembrane region" description="Helical" evidence="9">
    <location>
        <begin position="21"/>
        <end position="38"/>
    </location>
</feature>